<evidence type="ECO:0000256" key="2">
    <source>
        <dbReference type="SAM" id="Coils"/>
    </source>
</evidence>
<dbReference type="PANTHER" id="PTHR47310">
    <property type="entry name" value="PROTEIN FLUORESCENT IN BLUE LIGHT, CHLOROPLASTIC"/>
    <property type="match status" value="1"/>
</dbReference>
<dbReference type="InterPro" id="IPR011990">
    <property type="entry name" value="TPR-like_helical_dom_sf"/>
</dbReference>
<proteinExistence type="predicted"/>
<keyword evidence="4" id="KW-0732">Signal</keyword>
<keyword evidence="1" id="KW-0802">TPR repeat</keyword>
<dbReference type="PANTHER" id="PTHR47310:SF2">
    <property type="entry name" value="PROTEIN FLUORESCENT IN BLUE LIGHT, CHLOROPLASTIC"/>
    <property type="match status" value="1"/>
</dbReference>
<dbReference type="GO" id="GO:0015995">
    <property type="term" value="P:chlorophyll biosynthetic process"/>
    <property type="evidence" value="ECO:0007669"/>
    <property type="project" value="InterPro"/>
</dbReference>
<dbReference type="SUPFAM" id="SSF48452">
    <property type="entry name" value="TPR-like"/>
    <property type="match status" value="1"/>
</dbReference>
<accession>A0A7S2TF95</accession>
<feature type="region of interest" description="Disordered" evidence="3">
    <location>
        <begin position="356"/>
        <end position="386"/>
    </location>
</feature>
<dbReference type="InterPro" id="IPR019734">
    <property type="entry name" value="TPR_rpt"/>
</dbReference>
<feature type="chain" id="PRO_5030906963" evidence="4">
    <location>
        <begin position="23"/>
        <end position="386"/>
    </location>
</feature>
<dbReference type="AlphaFoldDB" id="A0A7S2TF95"/>
<feature type="coiled-coil region" evidence="2">
    <location>
        <begin position="191"/>
        <end position="225"/>
    </location>
</feature>
<organism evidence="5">
    <name type="scientific">Lotharella oceanica</name>
    <dbReference type="NCBI Taxonomy" id="641309"/>
    <lineage>
        <taxon>Eukaryota</taxon>
        <taxon>Sar</taxon>
        <taxon>Rhizaria</taxon>
        <taxon>Cercozoa</taxon>
        <taxon>Chlorarachniophyceae</taxon>
        <taxon>Lotharella</taxon>
    </lineage>
</organism>
<name>A0A7S2TF95_9EUKA</name>
<reference evidence="5" key="1">
    <citation type="submission" date="2021-01" db="EMBL/GenBank/DDBJ databases">
        <authorList>
            <person name="Corre E."/>
            <person name="Pelletier E."/>
            <person name="Niang G."/>
            <person name="Scheremetjew M."/>
            <person name="Finn R."/>
            <person name="Kale V."/>
            <person name="Holt S."/>
            <person name="Cochrane G."/>
            <person name="Meng A."/>
            <person name="Brown T."/>
            <person name="Cohen L."/>
        </authorList>
    </citation>
    <scope>NUCLEOTIDE SEQUENCE</scope>
    <source>
        <strain evidence="5">CCMP622</strain>
    </source>
</reference>
<dbReference type="EMBL" id="HBHP01001443">
    <property type="protein sequence ID" value="CAD9745724.1"/>
    <property type="molecule type" value="Transcribed_RNA"/>
</dbReference>
<evidence type="ECO:0000256" key="3">
    <source>
        <dbReference type="SAM" id="MobiDB-lite"/>
    </source>
</evidence>
<dbReference type="Gene3D" id="1.25.40.10">
    <property type="entry name" value="Tetratricopeptide repeat domain"/>
    <property type="match status" value="1"/>
</dbReference>
<dbReference type="PROSITE" id="PS50005">
    <property type="entry name" value="TPR"/>
    <property type="match status" value="1"/>
</dbReference>
<evidence type="ECO:0000313" key="5">
    <source>
        <dbReference type="EMBL" id="CAD9745724.1"/>
    </source>
</evidence>
<dbReference type="InterPro" id="IPR044243">
    <property type="entry name" value="FLU"/>
</dbReference>
<feature type="repeat" description="TPR" evidence="1">
    <location>
        <begin position="282"/>
        <end position="315"/>
    </location>
</feature>
<evidence type="ECO:0000256" key="4">
    <source>
        <dbReference type="SAM" id="SignalP"/>
    </source>
</evidence>
<sequence length="386" mass="42118">MAAAPRIIKGLLLIFLSTGAHGAGFRSSSNNNVRSVQRLSSGWTRPRVVAPLPQTTTQIQAQKDATQQHQHHQYRAGINPRVDTVTRSNNDKKIVVEKKKNEFGSGLMARVLRAAAVPSTPSAGAMISLLVLASMIHGDPAHAFKIFDNDWTSNFKVDFAGFEVDHRVLVEGVVGGQTIGFIGSLVGGRAAKQRKDEVEKLAGQLKELNIQLRNKARANRRKKKAIEPKDPMHERILGYLRMGKRTLKDQNGAAALSAFQKAMDAIAEAKRAGPYNNPQVERKAYRGLGAASLLLGKYSDALMHMTKVVELSKASGDTSGLGDAYGVIADIYTEMGDFVRAGDYYDLYMKAIVEDDEDETDETTAAESEEGALLESIKQPTNLINQ</sequence>
<evidence type="ECO:0000256" key="1">
    <source>
        <dbReference type="PROSITE-ProRule" id="PRU00339"/>
    </source>
</evidence>
<feature type="compositionally biased region" description="Acidic residues" evidence="3">
    <location>
        <begin position="356"/>
        <end position="372"/>
    </location>
</feature>
<gene>
    <name evidence="5" type="ORF">LSP00402_LOCUS940</name>
</gene>
<protein>
    <submittedName>
        <fullName evidence="5">Uncharacterized protein</fullName>
    </submittedName>
</protein>
<feature type="signal peptide" evidence="4">
    <location>
        <begin position="1"/>
        <end position="22"/>
    </location>
</feature>
<keyword evidence="2" id="KW-0175">Coiled coil</keyword>